<feature type="region of interest" description="Disordered" evidence="1">
    <location>
        <begin position="1"/>
        <end position="212"/>
    </location>
</feature>
<reference evidence="2 3" key="1">
    <citation type="submission" date="2014-04" db="EMBL/GenBank/DDBJ databases">
        <authorList>
            <consortium name="International Citrus Genome Consortium"/>
            <person name="Gmitter F."/>
            <person name="Chen C."/>
            <person name="Farmerie W."/>
            <person name="Harkins T."/>
            <person name="Desany B."/>
            <person name="Mohiuddin M."/>
            <person name="Kodira C."/>
            <person name="Borodovsky M."/>
            <person name="Lomsadze A."/>
            <person name="Burns P."/>
            <person name="Jenkins J."/>
            <person name="Prochnik S."/>
            <person name="Shu S."/>
            <person name="Chapman J."/>
            <person name="Pitluck S."/>
            <person name="Schmutz J."/>
            <person name="Rokhsar D."/>
        </authorList>
    </citation>
    <scope>NUCLEOTIDE SEQUENCE</scope>
</reference>
<dbReference type="Proteomes" id="UP000027120">
    <property type="component" value="Unassembled WGS sequence"/>
</dbReference>
<dbReference type="AlphaFoldDB" id="A0A067DCN0"/>
<evidence type="ECO:0000313" key="3">
    <source>
        <dbReference type="Proteomes" id="UP000027120"/>
    </source>
</evidence>
<sequence>MASSEDGDDDRPPSTLPSHAGDHHTQRPNLDLPSLPKNIHSKARPSSSNVPPENAIVLAISGNTSKLQKPSIPHLDTNRQPKTKKNQSKTKPSSRVSHLTTVVAATPTLTTLVDPKQQITTSENQPSNELAMPNLTASGSGNTSPRPSQLHFASEQVPAAFHDHPSFREPANDELKQPSNPQSNEFAVPQLAAPGSGNSNPRPTHLRSAAEQ</sequence>
<feature type="compositionally biased region" description="Low complexity" evidence="1">
    <location>
        <begin position="99"/>
        <end position="113"/>
    </location>
</feature>
<feature type="non-terminal residue" evidence="2">
    <location>
        <position position="212"/>
    </location>
</feature>
<feature type="compositionally biased region" description="Polar residues" evidence="1">
    <location>
        <begin position="135"/>
        <end position="147"/>
    </location>
</feature>
<gene>
    <name evidence="2" type="ORF">CISIN_1g0140562mg</name>
</gene>
<feature type="compositionally biased region" description="Basic and acidic residues" evidence="1">
    <location>
        <begin position="161"/>
        <end position="176"/>
    </location>
</feature>
<protein>
    <submittedName>
        <fullName evidence="2">Uncharacterized protein</fullName>
    </submittedName>
</protein>
<name>A0A067DCN0_CITSI</name>
<feature type="compositionally biased region" description="Polar residues" evidence="1">
    <location>
        <begin position="117"/>
        <end position="128"/>
    </location>
</feature>
<keyword evidence="3" id="KW-1185">Reference proteome</keyword>
<dbReference type="EMBL" id="KK785892">
    <property type="protein sequence ID" value="KDO40603.1"/>
    <property type="molecule type" value="Genomic_DNA"/>
</dbReference>
<feature type="compositionally biased region" description="Polar residues" evidence="1">
    <location>
        <begin position="89"/>
        <end position="98"/>
    </location>
</feature>
<proteinExistence type="predicted"/>
<accession>A0A067DCN0</accession>
<evidence type="ECO:0000256" key="1">
    <source>
        <dbReference type="SAM" id="MobiDB-lite"/>
    </source>
</evidence>
<evidence type="ECO:0000313" key="2">
    <source>
        <dbReference type="EMBL" id="KDO40603.1"/>
    </source>
</evidence>
<organism evidence="2 3">
    <name type="scientific">Citrus sinensis</name>
    <name type="common">Sweet orange</name>
    <name type="synonym">Citrus aurantium var. sinensis</name>
    <dbReference type="NCBI Taxonomy" id="2711"/>
    <lineage>
        <taxon>Eukaryota</taxon>
        <taxon>Viridiplantae</taxon>
        <taxon>Streptophyta</taxon>
        <taxon>Embryophyta</taxon>
        <taxon>Tracheophyta</taxon>
        <taxon>Spermatophyta</taxon>
        <taxon>Magnoliopsida</taxon>
        <taxon>eudicotyledons</taxon>
        <taxon>Gunneridae</taxon>
        <taxon>Pentapetalae</taxon>
        <taxon>rosids</taxon>
        <taxon>malvids</taxon>
        <taxon>Sapindales</taxon>
        <taxon>Rutaceae</taxon>
        <taxon>Aurantioideae</taxon>
        <taxon>Citrus</taxon>
    </lineage>
</organism>